<evidence type="ECO:0000256" key="1">
    <source>
        <dbReference type="SAM" id="MobiDB-lite"/>
    </source>
</evidence>
<gene>
    <name evidence="2" type="ORF">MYCOZU2_02643</name>
</gene>
<dbReference type="Proteomes" id="UP000198286">
    <property type="component" value="Chromosome"/>
</dbReference>
<feature type="region of interest" description="Disordered" evidence="1">
    <location>
        <begin position="86"/>
        <end position="112"/>
    </location>
</feature>
<organism evidence="2 3">
    <name type="scientific">Mycobacterium intracellulare subsp. chimaera</name>
    <dbReference type="NCBI Taxonomy" id="222805"/>
    <lineage>
        <taxon>Bacteria</taxon>
        <taxon>Bacillati</taxon>
        <taxon>Actinomycetota</taxon>
        <taxon>Actinomycetes</taxon>
        <taxon>Mycobacteriales</taxon>
        <taxon>Mycobacteriaceae</taxon>
        <taxon>Mycobacterium</taxon>
        <taxon>Mycobacterium avium complex (MAC)</taxon>
    </lineage>
</organism>
<evidence type="ECO:0000313" key="3">
    <source>
        <dbReference type="Proteomes" id="UP000198286"/>
    </source>
</evidence>
<dbReference type="AlphaFoldDB" id="A0A7U5MK64"/>
<proteinExistence type="predicted"/>
<protein>
    <submittedName>
        <fullName evidence="2">Uncharacterized protein</fullName>
    </submittedName>
</protein>
<accession>A0A7U5MK64</accession>
<evidence type="ECO:0000313" key="2">
    <source>
        <dbReference type="EMBL" id="ASL15048.1"/>
    </source>
</evidence>
<reference evidence="2 3" key="1">
    <citation type="journal article" date="2017" name="Lancet Infect. Dis.">
        <title>Global outbreak of severe Mycobacterium chimaera disease after cardiac surgery: a molecular epidemiological study.</title>
        <authorList>
            <person name="van Ingen J."/>
            <person name="Kohl T."/>
            <person name="Kranzer K."/>
            <person name="Hasse B."/>
            <person name="Keller P."/>
            <person name="Szafranska A."/>
            <person name="Hillemann D."/>
            <person name="Chand M."/>
            <person name="Schreiber P."/>
            <person name="Sommerstein R."/>
            <person name="Berger C."/>
            <person name="Genoni M."/>
            <person name="Ruegg C."/>
            <person name="Troillet N."/>
            <person name="Widmer A.F."/>
            <person name="Becker S.L."/>
            <person name="Herrmann M."/>
            <person name="Eckmanns T."/>
            <person name="Haller S."/>
            <person name="Hoeller C."/>
            <person name="Debast S.B."/>
            <person name="Wolfhagen M.J."/>
            <person name="Hopman J."/>
            <person name="Kluytmans J."/>
            <person name="Langelaar M."/>
            <person name="Notermans D.W."/>
            <person name="ten Oever J."/>
            <person name="van den Barselaar P."/>
            <person name="Vonk A.B.A."/>
            <person name="Vos M.C."/>
            <person name="Ahmed N."/>
            <person name="Brown T."/>
            <person name="Crook D."/>
            <person name="Lamagni T."/>
            <person name="Phin N."/>
            <person name="Smith E.G."/>
            <person name="Zambon M."/>
            <person name="Serr A."/>
            <person name="Goetting T."/>
            <person name="Ebner W."/>
            <person name="Thuermer A."/>
            <person name="Utpatel C."/>
            <person name="Sproer C."/>
            <person name="Bunk B."/>
            <person name="Nubel U."/>
            <person name="Bloemberg G."/>
            <person name="Bottger E."/>
            <person name="Niemann S."/>
            <person name="Wagner D."/>
            <person name="Sax H."/>
        </authorList>
    </citation>
    <scope>NUCLEOTIDE SEQUENCE [LARGE SCALE GENOMIC DNA]</scope>
    <source>
        <strain evidence="2 3">ZUERICH-2</strain>
    </source>
</reference>
<name>A0A7U5MK64_MYCIT</name>
<dbReference type="EMBL" id="CP015267">
    <property type="protein sequence ID" value="ASL15048.1"/>
    <property type="molecule type" value="Genomic_DNA"/>
</dbReference>
<sequence>MYAAGSAVVAAGDGLAASLAILTAGLSAHTGVDRAGEVFGLGYQDTAESLLKAAAAAVNACRKCGAIIQQGAANYSNVDAASTLGGGGGVLQSPSPPAELAAPKAPGTMGPG</sequence>